<dbReference type="OrthoDB" id="5679598at2"/>
<evidence type="ECO:0000313" key="3">
    <source>
        <dbReference type="Proteomes" id="UP000215738"/>
    </source>
</evidence>
<dbReference type="EMBL" id="NLFK01000001">
    <property type="protein sequence ID" value="OZN25680.1"/>
    <property type="molecule type" value="Genomic_DNA"/>
</dbReference>
<proteinExistence type="predicted"/>
<evidence type="ECO:0000313" key="1">
    <source>
        <dbReference type="EMBL" id="OZN25680.1"/>
    </source>
</evidence>
<protein>
    <submittedName>
        <fullName evidence="1">Hemophilus-specific protein</fullName>
    </submittedName>
</protein>
<dbReference type="RefSeq" id="WP_094945318.1">
    <property type="nucleotide sequence ID" value="NZ_JBMHIA010000004.1"/>
</dbReference>
<dbReference type="Proteomes" id="UP000215738">
    <property type="component" value="Unassembled WGS sequence"/>
</dbReference>
<gene>
    <name evidence="1" type="ORF">CFY87_00160</name>
    <name evidence="2" type="ORF">NCTC10851_01442</name>
</gene>
<organism evidence="2 4">
    <name type="scientific">Actinobacillus seminis</name>
    <dbReference type="NCBI Taxonomy" id="722"/>
    <lineage>
        <taxon>Bacteria</taxon>
        <taxon>Pseudomonadati</taxon>
        <taxon>Pseudomonadota</taxon>
        <taxon>Gammaproteobacteria</taxon>
        <taxon>Pasteurellales</taxon>
        <taxon>Pasteurellaceae</taxon>
        <taxon>Actinobacillus</taxon>
    </lineage>
</organism>
<sequence length="119" mass="13861">MTFEQETNAFEQETNLLDLPNQYIDFEADFAVSCALPNSKDLLFYFEPYLNNWVESNDSVHQFATKYADEGISLWTASDVPITEEDIQHQRAYFYLVSSKNEQGYALIHCCVSHKEFLQ</sequence>
<name>A0A263HE22_9PAST</name>
<evidence type="ECO:0000313" key="4">
    <source>
        <dbReference type="Proteomes" id="UP000254507"/>
    </source>
</evidence>
<accession>A0A263HE22</accession>
<dbReference type="InParanoid" id="A0A263HE22"/>
<dbReference type="EMBL" id="UFSB01000001">
    <property type="protein sequence ID" value="SUU37081.1"/>
    <property type="molecule type" value="Genomic_DNA"/>
</dbReference>
<reference evidence="2 4" key="2">
    <citation type="submission" date="2018-06" db="EMBL/GenBank/DDBJ databases">
        <authorList>
            <consortium name="Pathogen Informatics"/>
            <person name="Doyle S."/>
        </authorList>
    </citation>
    <scope>NUCLEOTIDE SEQUENCE [LARGE SCALE GENOMIC DNA]</scope>
    <source>
        <strain evidence="2 4">NCTC10851</strain>
    </source>
</reference>
<evidence type="ECO:0000313" key="2">
    <source>
        <dbReference type="EMBL" id="SUU37081.1"/>
    </source>
</evidence>
<reference evidence="1 3" key="1">
    <citation type="submission" date="2017-07" db="EMBL/GenBank/DDBJ databases">
        <title>Virulence factors identified in Actinobacillus seminis.</title>
        <authorList>
            <person name="Negrete-Abascal E."/>
            <person name="Vaca-Pacheco S."/>
            <person name="Montes-Garcia F."/>
            <person name="Leyto-Gil A.M."/>
            <person name="Fragoso-Garcia E."/>
            <person name="Carvente-Garcia R."/>
            <person name="Perez-Agueros S."/>
            <person name="Castelan-Sanchez H.G."/>
            <person name="Garcia-Molina A."/>
            <person name="Villamar T.E."/>
            <person name="Vazquez-Cruz C."/>
        </authorList>
    </citation>
    <scope>NUCLEOTIDE SEQUENCE [LARGE SCALE GENOMIC DNA]</scope>
    <source>
        <strain evidence="1 3">ATCC 15768</strain>
    </source>
</reference>
<dbReference type="AlphaFoldDB" id="A0A263HE22"/>
<keyword evidence="3" id="KW-1185">Reference proteome</keyword>
<dbReference type="Proteomes" id="UP000254507">
    <property type="component" value="Unassembled WGS sequence"/>
</dbReference>